<dbReference type="KEGG" id="psuu:Psuf_028430"/>
<reference evidence="3 4" key="2">
    <citation type="submission" date="2020-03" db="EMBL/GenBank/DDBJ databases">
        <authorList>
            <person name="Ichikawa N."/>
            <person name="Kimura A."/>
            <person name="Kitahashi Y."/>
            <person name="Uohara A."/>
        </authorList>
    </citation>
    <scope>NUCLEOTIDE SEQUENCE [LARGE SCALE GENOMIC DNA]</scope>
    <source>
        <strain evidence="3 4">NBRC 105367</strain>
    </source>
</reference>
<gene>
    <name evidence="3" type="ORF">Psuf_028430</name>
</gene>
<name>A0A6F8YHG8_9ACTN</name>
<evidence type="ECO:0008006" key="5">
    <source>
        <dbReference type="Google" id="ProtNLM"/>
    </source>
</evidence>
<accession>A0A6F8YHG8</accession>
<evidence type="ECO:0000313" key="4">
    <source>
        <dbReference type="Proteomes" id="UP000503011"/>
    </source>
</evidence>
<dbReference type="AlphaFoldDB" id="A0A6F8YHG8"/>
<evidence type="ECO:0000313" key="3">
    <source>
        <dbReference type="EMBL" id="BCB85530.1"/>
    </source>
</evidence>
<evidence type="ECO:0000256" key="2">
    <source>
        <dbReference type="SAM" id="SignalP"/>
    </source>
</evidence>
<dbReference type="PROSITE" id="PS51257">
    <property type="entry name" value="PROKAR_LIPOPROTEIN"/>
    <property type="match status" value="1"/>
</dbReference>
<dbReference type="RefSeq" id="WP_173157212.1">
    <property type="nucleotide sequence ID" value="NZ_AP022871.1"/>
</dbReference>
<feature type="chain" id="PRO_5039565279" description="Lipoprotein" evidence="2">
    <location>
        <begin position="23"/>
        <end position="169"/>
    </location>
</feature>
<proteinExistence type="predicted"/>
<reference evidence="3 4" key="1">
    <citation type="submission" date="2020-03" db="EMBL/GenBank/DDBJ databases">
        <title>Whole genome shotgun sequence of Phytohabitans suffuscus NBRC 105367.</title>
        <authorList>
            <person name="Komaki H."/>
            <person name="Tamura T."/>
        </authorList>
    </citation>
    <scope>NUCLEOTIDE SEQUENCE [LARGE SCALE GENOMIC DNA]</scope>
    <source>
        <strain evidence="3 4">NBRC 105367</strain>
    </source>
</reference>
<dbReference type="Proteomes" id="UP000503011">
    <property type="component" value="Chromosome"/>
</dbReference>
<organism evidence="3 4">
    <name type="scientific">Phytohabitans suffuscus</name>
    <dbReference type="NCBI Taxonomy" id="624315"/>
    <lineage>
        <taxon>Bacteria</taxon>
        <taxon>Bacillati</taxon>
        <taxon>Actinomycetota</taxon>
        <taxon>Actinomycetes</taxon>
        <taxon>Micromonosporales</taxon>
        <taxon>Micromonosporaceae</taxon>
    </lineage>
</organism>
<keyword evidence="4" id="KW-1185">Reference proteome</keyword>
<keyword evidence="2" id="KW-0732">Signal</keyword>
<sequence length="169" mass="17433">MDMAYGRLCVLIAALLALTACESPPTVEPIPVRPSPSSALPSTVAPPTPAPPATAAAGVTVERTGGFVGVDQNITVEPDGRWTYYRSRVGAGGGTPVRGRLNDVQLADLRALLADPSLAREVGESSNCADGFIYTLVTGPTKVQWADCGTGAPPTAMRVVDLLAISTPF</sequence>
<feature type="region of interest" description="Disordered" evidence="1">
    <location>
        <begin position="25"/>
        <end position="55"/>
    </location>
</feature>
<dbReference type="EMBL" id="AP022871">
    <property type="protein sequence ID" value="BCB85530.1"/>
    <property type="molecule type" value="Genomic_DNA"/>
</dbReference>
<feature type="signal peptide" evidence="2">
    <location>
        <begin position="1"/>
        <end position="22"/>
    </location>
</feature>
<evidence type="ECO:0000256" key="1">
    <source>
        <dbReference type="SAM" id="MobiDB-lite"/>
    </source>
</evidence>
<protein>
    <recommendedName>
        <fullName evidence="5">Lipoprotein</fullName>
    </recommendedName>
</protein>